<protein>
    <submittedName>
        <fullName evidence="1">DinB family protein</fullName>
    </submittedName>
</protein>
<keyword evidence="2" id="KW-1185">Reference proteome</keyword>
<reference evidence="1" key="1">
    <citation type="submission" date="2021-03" db="EMBL/GenBank/DDBJ databases">
        <authorList>
            <person name="Kanchanasin P."/>
            <person name="Saeng-In P."/>
            <person name="Phongsopitanun W."/>
            <person name="Yuki M."/>
            <person name="Kudo T."/>
            <person name="Ohkuma M."/>
            <person name="Tanasupawat S."/>
        </authorList>
    </citation>
    <scope>NUCLEOTIDE SEQUENCE</scope>
    <source>
        <strain evidence="1">GKU 128</strain>
    </source>
</reference>
<name>A0A939T5L0_9ACTN</name>
<organism evidence="1 2">
    <name type="scientific">Actinomadura barringtoniae</name>
    <dbReference type="NCBI Taxonomy" id="1427535"/>
    <lineage>
        <taxon>Bacteria</taxon>
        <taxon>Bacillati</taxon>
        <taxon>Actinomycetota</taxon>
        <taxon>Actinomycetes</taxon>
        <taxon>Streptosporangiales</taxon>
        <taxon>Thermomonosporaceae</taxon>
        <taxon>Actinomadura</taxon>
    </lineage>
</organism>
<dbReference type="Pfam" id="PF04978">
    <property type="entry name" value="MST"/>
    <property type="match status" value="1"/>
</dbReference>
<dbReference type="SUPFAM" id="SSF109854">
    <property type="entry name" value="DinB/YfiT-like putative metalloenzymes"/>
    <property type="match status" value="1"/>
</dbReference>
<sequence length="174" mass="19619">MVKEVESPPEPPGSLTDPGELLDGYLDFYRDAVLRKLDGLTEEQVRTSVLPSGWTPLELLVHLRYVEIRWLRWGFAAEQVSEPWGDQGPDERWHVPENLTYAEVRAEFLATAERSREIVAGARLGDMAAVGGRFPTADEAPSLAWILFHVLQEYARHTGHLDVVRELMDGIIGE</sequence>
<dbReference type="AlphaFoldDB" id="A0A939T5L0"/>
<dbReference type="Gene3D" id="1.20.120.450">
    <property type="entry name" value="dinb family like domain"/>
    <property type="match status" value="1"/>
</dbReference>
<evidence type="ECO:0000313" key="1">
    <source>
        <dbReference type="EMBL" id="MBO2450758.1"/>
    </source>
</evidence>
<dbReference type="Proteomes" id="UP000669179">
    <property type="component" value="Unassembled WGS sequence"/>
</dbReference>
<dbReference type="InterPro" id="IPR007061">
    <property type="entry name" value="MST-like"/>
</dbReference>
<dbReference type="RefSeq" id="WP_208258641.1">
    <property type="nucleotide sequence ID" value="NZ_JAGEOJ010000011.1"/>
</dbReference>
<dbReference type="InterPro" id="IPR034660">
    <property type="entry name" value="DinB/YfiT-like"/>
</dbReference>
<evidence type="ECO:0000313" key="2">
    <source>
        <dbReference type="Proteomes" id="UP000669179"/>
    </source>
</evidence>
<accession>A0A939T5L0</accession>
<proteinExistence type="predicted"/>
<comment type="caution">
    <text evidence="1">The sequence shown here is derived from an EMBL/GenBank/DDBJ whole genome shotgun (WGS) entry which is preliminary data.</text>
</comment>
<gene>
    <name evidence="1" type="ORF">J4573_26905</name>
</gene>
<dbReference type="EMBL" id="JAGEOJ010000011">
    <property type="protein sequence ID" value="MBO2450758.1"/>
    <property type="molecule type" value="Genomic_DNA"/>
</dbReference>